<reference evidence="4" key="1">
    <citation type="submission" date="2017-01" db="EMBL/GenBank/DDBJ databases">
        <authorList>
            <person name="Varghese N."/>
            <person name="Submissions S."/>
        </authorList>
    </citation>
    <scope>NUCLEOTIDE SEQUENCE [LARGE SCALE GENOMIC DNA]</scope>
    <source>
        <strain evidence="4">DSM 17126</strain>
    </source>
</reference>
<dbReference type="NCBIfam" id="NF038128">
    <property type="entry name" value="choice_anch_J"/>
    <property type="match status" value="1"/>
</dbReference>
<sequence>MQGKLPMSFPAFIFSKSLIICIMKKLFLLSIVLVSQAAAAQFQVWSNSFDTPADLQGWTTYDLNNNGNGWVQGQNIYFNGTALTYGTSGTLRYSVSLVPTGNAPSFGTENDWIISPQINLEGAAGTISLAAYIGRQRTTHLNFGRDLFIYVSTPQKPVPTIADFQAMTVDGSGNDVVSPYRIIAGTLSNPFPSDLTQFKENLIDISAFAGKKIYIGLWSNRKSTGNNLQNINIDEMAIYASTFLGTKDVKKKENLTKITENPVKEFLQLQLNPGFNENKTEVIIYNTAAQKVLSVSYSRSVNVASLEAGMYIAEVSDGKITERLKFIKK</sequence>
<proteinExistence type="predicted"/>
<feature type="domain" description="Secretion system C-terminal sorting" evidence="2">
    <location>
        <begin position="261"/>
        <end position="323"/>
    </location>
</feature>
<protein>
    <submittedName>
        <fullName evidence="3">Por secretion system C-terminal sorting domain-containing protein</fullName>
    </submittedName>
</protein>
<evidence type="ECO:0000256" key="1">
    <source>
        <dbReference type="ARBA" id="ARBA00022729"/>
    </source>
</evidence>
<evidence type="ECO:0000313" key="4">
    <source>
        <dbReference type="Proteomes" id="UP000186373"/>
    </source>
</evidence>
<evidence type="ECO:0000259" key="2">
    <source>
        <dbReference type="Pfam" id="PF18962"/>
    </source>
</evidence>
<keyword evidence="1" id="KW-0732">Signal</keyword>
<gene>
    <name evidence="3" type="ORF">SAMN05421639_10965</name>
</gene>
<keyword evidence="4" id="KW-1185">Reference proteome</keyword>
<dbReference type="NCBIfam" id="TIGR04183">
    <property type="entry name" value="Por_Secre_tail"/>
    <property type="match status" value="1"/>
</dbReference>
<accession>A0A1N7KCY1</accession>
<name>A0A1N7KCY1_9FLAO</name>
<evidence type="ECO:0000313" key="3">
    <source>
        <dbReference type="EMBL" id="SIS59423.1"/>
    </source>
</evidence>
<dbReference type="Pfam" id="PF18962">
    <property type="entry name" value="Por_Secre_tail"/>
    <property type="match status" value="1"/>
</dbReference>
<dbReference type="AlphaFoldDB" id="A0A1N7KCY1"/>
<dbReference type="InterPro" id="IPR026444">
    <property type="entry name" value="Secre_tail"/>
</dbReference>
<dbReference type="Gene3D" id="2.60.120.200">
    <property type="match status" value="1"/>
</dbReference>
<dbReference type="EMBL" id="FTNY01000009">
    <property type="protein sequence ID" value="SIS59423.1"/>
    <property type="molecule type" value="Genomic_DNA"/>
</dbReference>
<organism evidence="3 4">
    <name type="scientific">Chryseobacterium shigense</name>
    <dbReference type="NCBI Taxonomy" id="297244"/>
    <lineage>
        <taxon>Bacteria</taxon>
        <taxon>Pseudomonadati</taxon>
        <taxon>Bacteroidota</taxon>
        <taxon>Flavobacteriia</taxon>
        <taxon>Flavobacteriales</taxon>
        <taxon>Weeksellaceae</taxon>
        <taxon>Chryseobacterium group</taxon>
        <taxon>Chryseobacterium</taxon>
    </lineage>
</organism>
<dbReference type="Proteomes" id="UP000186373">
    <property type="component" value="Unassembled WGS sequence"/>
</dbReference>